<keyword evidence="14" id="KW-0808">Transferase</keyword>
<keyword evidence="10" id="KW-0675">Receptor</keyword>
<dbReference type="PANTHER" id="PTHR48061">
    <property type="entry name" value="LEUCINE-RICH REPEAT RECEPTOR PROTEIN KINASE EMS1-LIKE-RELATED"/>
    <property type="match status" value="1"/>
</dbReference>
<dbReference type="SUPFAM" id="SSF52058">
    <property type="entry name" value="L domain-like"/>
    <property type="match status" value="3"/>
</dbReference>
<evidence type="ECO:0000256" key="6">
    <source>
        <dbReference type="ARBA" id="ARBA00022729"/>
    </source>
</evidence>
<dbReference type="FunFam" id="3.80.10.10:FF:000041">
    <property type="entry name" value="LRR receptor-like serine/threonine-protein kinase ERECTA"/>
    <property type="match status" value="1"/>
</dbReference>
<evidence type="ECO:0000259" key="13">
    <source>
        <dbReference type="Pfam" id="PF08263"/>
    </source>
</evidence>
<sequence>MAQGFILILILFSSILSPQVHGCSKTESASLLSFVVTLSSPSLNWTSNNCCYWEGITCNLDGLVTHLRLPSKGLKNHGDSFSLSFLKNLTHLAHLNLSHNSLYGSVDQIGSLFLEVIDLSNNLLSGELPHVLPSTSIKVVDLSHNHFTGPISSSFFRQSRNLTSFRVSNNAFSGSLPSSICRRSSSMISLLDFSFNEFNGSLSSGFGQCSKLEVFRAGHNNLSGMIPEDFYNATTLEEIALPLCSLYGVISDRVANLTNLSILNLYFNQLSGVLPFHFGKLSKLKLLLLHFNSLEGTVPPSLMNCTSLTELNLGFNRLEGDISTLNFSKLGQLSKLDLANNHFTGPFPMSLYSCKSLKGIRLSRNDLDGQIQPQILSLKSLSFLSLANIRLTNITKAMNILKHSKRLTFLSLGFSFLDEESPADFGMANFSGFQNLRFLDMANCGLTGQIPVWLSNLKKLGYLNLNFNMITGSIPSWLGTLPSLFHLQLYSNLIMGQFPEELCRLPMLTLNQTIAKFDDDGYLTFPLYDGETGNQLNSLRYLPRAIDLGRNNLSGIIPNEIGQLQLLRDLYLTSNDFSGNIPGQISHLKNLEILDLSMNRLSGEIPGSLASLNFLSYFNVSYNNLEGPIPKSTQLQSLSATAFEGNLELIVK</sequence>
<dbReference type="InterPro" id="IPR001611">
    <property type="entry name" value="Leu-rich_rpt"/>
</dbReference>
<dbReference type="EMBL" id="PDCK01000039">
    <property type="protein sequence ID" value="PRQ56547.1"/>
    <property type="molecule type" value="Genomic_DNA"/>
</dbReference>
<keyword evidence="11" id="KW-0325">Glycoprotein</keyword>
<keyword evidence="14" id="KW-0723">Serine/threonine-protein kinase</keyword>
<dbReference type="InterPro" id="IPR032675">
    <property type="entry name" value="LRR_dom_sf"/>
</dbReference>
<keyword evidence="8" id="KW-1133">Transmembrane helix</keyword>
<keyword evidence="7" id="KW-0677">Repeat</keyword>
<dbReference type="Pfam" id="PF13855">
    <property type="entry name" value="LRR_8"/>
    <property type="match status" value="1"/>
</dbReference>
<reference evidence="14 15" key="1">
    <citation type="journal article" date="2018" name="Nat. Genet.">
        <title>The Rosa genome provides new insights in the design of modern roses.</title>
        <authorList>
            <person name="Bendahmane M."/>
        </authorList>
    </citation>
    <scope>NUCLEOTIDE SEQUENCE [LARGE SCALE GENOMIC DNA]</scope>
    <source>
        <strain evidence="15">cv. Old Blush</strain>
    </source>
</reference>
<feature type="signal peptide" evidence="12">
    <location>
        <begin position="1"/>
        <end position="22"/>
    </location>
</feature>
<feature type="domain" description="Leucine-rich repeat-containing N-terminal plant-type" evidence="13">
    <location>
        <begin position="26"/>
        <end position="59"/>
    </location>
</feature>
<dbReference type="Gramene" id="PRQ56547">
    <property type="protein sequence ID" value="PRQ56547"/>
    <property type="gene ID" value="RchiOBHm_Chr1g0337581"/>
</dbReference>
<dbReference type="AlphaFoldDB" id="A0A2P6SD01"/>
<organism evidence="14 15">
    <name type="scientific">Rosa chinensis</name>
    <name type="common">China rose</name>
    <dbReference type="NCBI Taxonomy" id="74649"/>
    <lineage>
        <taxon>Eukaryota</taxon>
        <taxon>Viridiplantae</taxon>
        <taxon>Streptophyta</taxon>
        <taxon>Embryophyta</taxon>
        <taxon>Tracheophyta</taxon>
        <taxon>Spermatophyta</taxon>
        <taxon>Magnoliopsida</taxon>
        <taxon>eudicotyledons</taxon>
        <taxon>Gunneridae</taxon>
        <taxon>Pentapetalae</taxon>
        <taxon>rosids</taxon>
        <taxon>fabids</taxon>
        <taxon>Rosales</taxon>
        <taxon>Rosaceae</taxon>
        <taxon>Rosoideae</taxon>
        <taxon>Rosoideae incertae sedis</taxon>
        <taxon>Rosa</taxon>
    </lineage>
</organism>
<keyword evidence="4" id="KW-0433">Leucine-rich repeat</keyword>
<evidence type="ECO:0000256" key="10">
    <source>
        <dbReference type="ARBA" id="ARBA00023170"/>
    </source>
</evidence>
<dbReference type="InterPro" id="IPR013210">
    <property type="entry name" value="LRR_N_plant-typ"/>
</dbReference>
<dbReference type="FunFam" id="3.80.10.10:FF:000213">
    <property type="entry name" value="Tyrosine-sulfated glycopeptide receptor 1"/>
    <property type="match status" value="1"/>
</dbReference>
<comment type="subcellular location">
    <subcellularLocation>
        <location evidence="1">Cell membrane</location>
        <topology evidence="1">Single-pass type I membrane protein</topology>
    </subcellularLocation>
</comment>
<evidence type="ECO:0000256" key="11">
    <source>
        <dbReference type="ARBA" id="ARBA00023180"/>
    </source>
</evidence>
<dbReference type="EC" id="2.7.11.1" evidence="14"/>
<keyword evidence="3" id="KW-1003">Cell membrane</keyword>
<proteinExistence type="inferred from homology"/>
<keyword evidence="9" id="KW-0472">Membrane</keyword>
<evidence type="ECO:0000256" key="8">
    <source>
        <dbReference type="ARBA" id="ARBA00022989"/>
    </source>
</evidence>
<evidence type="ECO:0000256" key="2">
    <source>
        <dbReference type="ARBA" id="ARBA00009592"/>
    </source>
</evidence>
<keyword evidence="15" id="KW-1185">Reference proteome</keyword>
<evidence type="ECO:0000256" key="3">
    <source>
        <dbReference type="ARBA" id="ARBA00022475"/>
    </source>
</evidence>
<evidence type="ECO:0000256" key="9">
    <source>
        <dbReference type="ARBA" id="ARBA00023136"/>
    </source>
</evidence>
<evidence type="ECO:0000256" key="4">
    <source>
        <dbReference type="ARBA" id="ARBA00022614"/>
    </source>
</evidence>
<comment type="similarity">
    <text evidence="2">Belongs to the RLP family.</text>
</comment>
<gene>
    <name evidence="14" type="ORF">RchiOBHm_Chr1g0337581</name>
</gene>
<keyword evidence="6 12" id="KW-0732">Signal</keyword>
<dbReference type="InterPro" id="IPR046956">
    <property type="entry name" value="RLP23-like"/>
</dbReference>
<dbReference type="Proteomes" id="UP000238479">
    <property type="component" value="Chromosome 1"/>
</dbReference>
<dbReference type="SMART" id="SM00369">
    <property type="entry name" value="LRR_TYP"/>
    <property type="match status" value="5"/>
</dbReference>
<evidence type="ECO:0000256" key="12">
    <source>
        <dbReference type="SAM" id="SignalP"/>
    </source>
</evidence>
<dbReference type="GO" id="GO:0004674">
    <property type="term" value="F:protein serine/threonine kinase activity"/>
    <property type="evidence" value="ECO:0007669"/>
    <property type="project" value="UniProtKB-KW"/>
</dbReference>
<keyword evidence="14" id="KW-0418">Kinase</keyword>
<protein>
    <submittedName>
        <fullName evidence="14">Putative non-specific serine/threonine protein kinase</fullName>
        <ecNumber evidence="14">2.7.11.1</ecNumber>
    </submittedName>
</protein>
<evidence type="ECO:0000313" key="15">
    <source>
        <dbReference type="Proteomes" id="UP000238479"/>
    </source>
</evidence>
<dbReference type="GO" id="GO:0005886">
    <property type="term" value="C:plasma membrane"/>
    <property type="evidence" value="ECO:0007669"/>
    <property type="project" value="UniProtKB-SubCell"/>
</dbReference>
<feature type="chain" id="PRO_5015189199" evidence="12">
    <location>
        <begin position="23"/>
        <end position="652"/>
    </location>
</feature>
<evidence type="ECO:0000256" key="7">
    <source>
        <dbReference type="ARBA" id="ARBA00022737"/>
    </source>
</evidence>
<accession>A0A2P6SD01</accession>
<dbReference type="Pfam" id="PF08263">
    <property type="entry name" value="LRRNT_2"/>
    <property type="match status" value="1"/>
</dbReference>
<comment type="caution">
    <text evidence="14">The sequence shown here is derived from an EMBL/GenBank/DDBJ whole genome shotgun (WGS) entry which is preliminary data.</text>
</comment>
<evidence type="ECO:0000313" key="14">
    <source>
        <dbReference type="EMBL" id="PRQ56547.1"/>
    </source>
</evidence>
<dbReference type="PROSITE" id="PS51450">
    <property type="entry name" value="LRR"/>
    <property type="match status" value="2"/>
</dbReference>
<dbReference type="OMA" id="HFIAINI"/>
<name>A0A2P6SD01_ROSCH</name>
<evidence type="ECO:0000256" key="5">
    <source>
        <dbReference type="ARBA" id="ARBA00022692"/>
    </source>
</evidence>
<dbReference type="PANTHER" id="PTHR48061:SF50">
    <property type="entry name" value="LEUCINE-RICH REPEAT-CONTAINING N-TERMINAL PLANT-TYPE DOMAIN-CONTAINING PROTEIN"/>
    <property type="match status" value="1"/>
</dbReference>
<dbReference type="InterPro" id="IPR003591">
    <property type="entry name" value="Leu-rich_rpt_typical-subtyp"/>
</dbReference>
<dbReference type="Pfam" id="PF00560">
    <property type="entry name" value="LRR_1"/>
    <property type="match status" value="8"/>
</dbReference>
<dbReference type="PRINTS" id="PR00019">
    <property type="entry name" value="LEURICHRPT"/>
</dbReference>
<dbReference type="Gene3D" id="3.80.10.10">
    <property type="entry name" value="Ribonuclease Inhibitor"/>
    <property type="match status" value="3"/>
</dbReference>
<keyword evidence="5" id="KW-0812">Transmembrane</keyword>
<evidence type="ECO:0000256" key="1">
    <source>
        <dbReference type="ARBA" id="ARBA00004251"/>
    </source>
</evidence>